<feature type="domain" description="Peptidase M16 C-terminal" evidence="9">
    <location>
        <begin position="236"/>
        <end position="410"/>
    </location>
</feature>
<protein>
    <submittedName>
        <fullName evidence="10">Insulinase-like protease</fullName>
    </submittedName>
</protein>
<feature type="signal peptide" evidence="7">
    <location>
        <begin position="1"/>
        <end position="21"/>
    </location>
</feature>
<dbReference type="Pfam" id="PF05193">
    <property type="entry name" value="Peptidase_M16_C"/>
    <property type="match status" value="1"/>
</dbReference>
<dbReference type="InterPro" id="IPR007863">
    <property type="entry name" value="Peptidase_M16_C"/>
</dbReference>
<evidence type="ECO:0000259" key="8">
    <source>
        <dbReference type="Pfam" id="PF00675"/>
    </source>
</evidence>
<name>A0A5J6ED23_CRYPV</name>
<gene>
    <name evidence="10" type="primary">cgd6_5520-5510</name>
</gene>
<comment type="similarity">
    <text evidence="1">Belongs to the peptidase M16 family.</text>
</comment>
<keyword evidence="4" id="KW-0378">Hydrolase</keyword>
<dbReference type="VEuPathDB" id="CryptoDB:cgd6_5510"/>
<evidence type="ECO:0000256" key="5">
    <source>
        <dbReference type="ARBA" id="ARBA00022833"/>
    </source>
</evidence>
<evidence type="ECO:0000256" key="1">
    <source>
        <dbReference type="ARBA" id="ARBA00007261"/>
    </source>
</evidence>
<keyword evidence="6" id="KW-0482">Metalloprotease</keyword>
<dbReference type="InterPro" id="IPR050626">
    <property type="entry name" value="Peptidase_M16"/>
</dbReference>
<evidence type="ECO:0000313" key="11">
    <source>
        <dbReference type="EMBL" id="QEU56359.1"/>
    </source>
</evidence>
<evidence type="ECO:0000259" key="9">
    <source>
        <dbReference type="Pfam" id="PF05193"/>
    </source>
</evidence>
<dbReference type="GO" id="GO:0006508">
    <property type="term" value="P:proteolysis"/>
    <property type="evidence" value="ECO:0007669"/>
    <property type="project" value="UniProtKB-KW"/>
</dbReference>
<dbReference type="EMBL" id="MN090147">
    <property type="protein sequence ID" value="QEU56359.1"/>
    <property type="molecule type" value="Genomic_DNA"/>
</dbReference>
<evidence type="ECO:0000256" key="7">
    <source>
        <dbReference type="SAM" id="SignalP"/>
    </source>
</evidence>
<organism evidence="10">
    <name type="scientific">Cryptosporidium parvum</name>
    <dbReference type="NCBI Taxonomy" id="5807"/>
    <lineage>
        <taxon>Eukaryota</taxon>
        <taxon>Sar</taxon>
        <taxon>Alveolata</taxon>
        <taxon>Apicomplexa</taxon>
        <taxon>Conoidasida</taxon>
        <taxon>Coccidia</taxon>
        <taxon>Eucoccidiorida</taxon>
        <taxon>Eimeriorina</taxon>
        <taxon>Cryptosporidiidae</taxon>
        <taxon>Cryptosporidium</taxon>
    </lineage>
</organism>
<dbReference type="VEuPathDB" id="CryptoDB:CPATCC_0017080"/>
<keyword evidence="7" id="KW-0732">Signal</keyword>
<dbReference type="VEuPathDB" id="CryptoDB:cgd6_5520"/>
<dbReference type="EMBL" id="MN090146">
    <property type="protein sequence ID" value="QEU56358.1"/>
    <property type="molecule type" value="Genomic_DNA"/>
</dbReference>
<keyword evidence="5" id="KW-0862">Zinc</keyword>
<sequence length="1127" mass="135176">MANFSIIYTFILLFNLLKLHSKHFVFTFANKTSNTQDYISHEKYIKEVIDNYQFHKDNYTENKYRFIKLNNELNVFLISRPGKHTYGTLHIQVGSNNEPEYIPGIAHLLEQSIFINTKKYPEIYGFYKFIHLHFGQTSAFTDLDYTRYYFKINSNVIEEALDRFSQSFIDPLFDENFIEKEIININHKNNIYKKQEYFNLSIIRKLTNNNERFYKSINKNNETFELEHKLKEIDIRNEIIRFYQNEYSSNKMILVLTSNKSIDELTSLSIKYFSKIQNKQLPLKAFYEEPIFNHTHPCEHLKKKIIFTESTHNKNLITLYFPFETKLNGNEKLIIIYIIMKYINNNWNSNNFQYLNKKLLIKDIKCHFYTQKIQFNIFKISIELTINGIKNIEYILKEIYSLIIYIKENISFEQILQDYNHSQNEQYYNYIDDSPNNQIIDKYFNYKLMPKYVIINNIETNQINENTLNNILSEIEPENMLILINTNKFNKLFDHFKYNNKVVQKYKSLINTEFNINYVKIDNYTKIKYYIADIDESLIKQVKKNQIETFKNYFNINSTITHLIYPDYSNQVSDVMKLNTPIRLLRAMEFVNSTESNECIKLFNKEYEDYLDKFYYFPIDIKSVMIRISIIFPYSTLNEDFHFFSLKRSQVIYLYIKIIQILIKKQYNLFKSNDKSRFTTDLNFFSIDSLAPLSITIGIDSNSYNIADYELKKISKILSNLISTDEESFNDAIQELKYEIISFQNNQIENIYISLYNQLFYNQDQSNSKLLKSINELSYVDFIELLIFYFKKFNLKGIFVGNIHPINATRTLEHFLSDFLSEKEQESIFTYIWNIIKAIFTRRRWSNNSKFYSTYAKMISRIFDLDLLPDPLISEKYIQNYDDKLKNLQILDPLSLNNGSKFFIFMQRNSSFETINGVYLDVFIGNNSVKNQVHSQVLQSIICSQLDEVFYNENNITYKVNFEINTHAESVVARINIQSRENIQILSENIIQFWKSYFHPNSTYITPEIFEKSKESVKAIYIDFEFIKDIAHDFNYKVLKKNIGGHFDSWLSIKLLSFKKFIEWFEQIYFNSVLFLYAIQTNHHENKLDQIQKYLPFNFTRLDHTKKSLFEIEEIKAYNQLKFMKDE</sequence>
<dbReference type="GO" id="GO:0046872">
    <property type="term" value="F:metal ion binding"/>
    <property type="evidence" value="ECO:0007669"/>
    <property type="project" value="UniProtKB-KW"/>
</dbReference>
<keyword evidence="3" id="KW-0479">Metal-binding</keyword>
<dbReference type="Gene3D" id="3.30.830.10">
    <property type="entry name" value="Metalloenzyme, LuxS/M16 peptidase-like"/>
    <property type="match status" value="3"/>
</dbReference>
<evidence type="ECO:0000256" key="2">
    <source>
        <dbReference type="ARBA" id="ARBA00022670"/>
    </source>
</evidence>
<proteinExistence type="inferred from homology"/>
<dbReference type="AlphaFoldDB" id="A0A5J6ED23"/>
<dbReference type="GO" id="GO:0008237">
    <property type="term" value="F:metallopeptidase activity"/>
    <property type="evidence" value="ECO:0007669"/>
    <property type="project" value="UniProtKB-KW"/>
</dbReference>
<dbReference type="InterPro" id="IPR011249">
    <property type="entry name" value="Metalloenz_LuxS/M16"/>
</dbReference>
<dbReference type="SUPFAM" id="SSF63411">
    <property type="entry name" value="LuxS/MPP-like metallohydrolase"/>
    <property type="match status" value="3"/>
</dbReference>
<feature type="chain" id="PRO_5036145953" evidence="7">
    <location>
        <begin position="22"/>
        <end position="1127"/>
    </location>
</feature>
<accession>A0A5J6ED23</accession>
<evidence type="ECO:0000313" key="10">
    <source>
        <dbReference type="EMBL" id="QEU56358.1"/>
    </source>
</evidence>
<dbReference type="InterPro" id="IPR011765">
    <property type="entry name" value="Pept_M16_N"/>
</dbReference>
<keyword evidence="2 10" id="KW-0645">Protease</keyword>
<dbReference type="PANTHER" id="PTHR43690:SF18">
    <property type="entry name" value="INSULIN-DEGRADING ENZYME-RELATED"/>
    <property type="match status" value="1"/>
</dbReference>
<evidence type="ECO:0000256" key="3">
    <source>
        <dbReference type="ARBA" id="ARBA00022723"/>
    </source>
</evidence>
<reference evidence="10" key="1">
    <citation type="journal article" date="2019" name="Microorganisms">
        <title>Divergent Copies of a Cryptosporidium parvum-Specific Subtelomeric Gene.</title>
        <authorList>
            <person name="Zhang S."/>
            <person name="Chen L."/>
            <person name="Li F."/>
            <person name="Li N."/>
            <person name="Feng Y."/>
            <person name="Xiao L."/>
        </authorList>
    </citation>
    <scope>NUCLEOTIDE SEQUENCE</scope>
    <source>
        <strain evidence="10">25115</strain>
        <strain evidence="11">25118</strain>
    </source>
</reference>
<evidence type="ECO:0000256" key="4">
    <source>
        <dbReference type="ARBA" id="ARBA00022801"/>
    </source>
</evidence>
<dbReference type="PANTHER" id="PTHR43690">
    <property type="entry name" value="NARDILYSIN"/>
    <property type="match status" value="1"/>
</dbReference>
<evidence type="ECO:0000256" key="6">
    <source>
        <dbReference type="ARBA" id="ARBA00023049"/>
    </source>
</evidence>
<dbReference type="Pfam" id="PF00675">
    <property type="entry name" value="Peptidase_M16"/>
    <property type="match status" value="1"/>
</dbReference>
<feature type="domain" description="Peptidase M16 N-terminal" evidence="8">
    <location>
        <begin position="81"/>
        <end position="195"/>
    </location>
</feature>